<reference evidence="2 3" key="1">
    <citation type="submission" date="2016-10" db="EMBL/GenBank/DDBJ databases">
        <authorList>
            <person name="de Groot N.N."/>
        </authorList>
    </citation>
    <scope>NUCLEOTIDE SEQUENCE [LARGE SCALE GENOMIC DNA]</scope>
    <source>
        <strain evidence="2 3">DSM 25186</strain>
    </source>
</reference>
<dbReference type="InterPro" id="IPR011990">
    <property type="entry name" value="TPR-like_helical_dom_sf"/>
</dbReference>
<feature type="chain" id="PRO_5011712951" evidence="1">
    <location>
        <begin position="30"/>
        <end position="387"/>
    </location>
</feature>
<keyword evidence="1" id="KW-0732">Signal</keyword>
<dbReference type="Pfam" id="PF13181">
    <property type="entry name" value="TPR_8"/>
    <property type="match status" value="1"/>
</dbReference>
<gene>
    <name evidence="2" type="ORF">SAMN05421823_1011</name>
</gene>
<dbReference type="STRING" id="1075417.SAMN05421823_1011"/>
<dbReference type="InterPro" id="IPR021314">
    <property type="entry name" value="DUF2911"/>
</dbReference>
<evidence type="ECO:0000256" key="1">
    <source>
        <dbReference type="SAM" id="SignalP"/>
    </source>
</evidence>
<dbReference type="Pfam" id="PF11138">
    <property type="entry name" value="DUF2911"/>
    <property type="match status" value="1"/>
</dbReference>
<dbReference type="EMBL" id="FNFO01000001">
    <property type="protein sequence ID" value="SDJ74624.1"/>
    <property type="molecule type" value="Genomic_DNA"/>
</dbReference>
<proteinExistence type="predicted"/>
<dbReference type="InterPro" id="IPR019734">
    <property type="entry name" value="TPR_rpt"/>
</dbReference>
<dbReference type="SUPFAM" id="SSF48452">
    <property type="entry name" value="TPR-like"/>
    <property type="match status" value="1"/>
</dbReference>
<protein>
    <submittedName>
        <fullName evidence="2">Uncharacterized protein</fullName>
    </submittedName>
</protein>
<keyword evidence="3" id="KW-1185">Reference proteome</keyword>
<dbReference type="SMART" id="SM00028">
    <property type="entry name" value="TPR"/>
    <property type="match status" value="3"/>
</dbReference>
<organism evidence="2 3">
    <name type="scientific">Catalinimonas alkaloidigena</name>
    <dbReference type="NCBI Taxonomy" id="1075417"/>
    <lineage>
        <taxon>Bacteria</taxon>
        <taxon>Pseudomonadati</taxon>
        <taxon>Bacteroidota</taxon>
        <taxon>Cytophagia</taxon>
        <taxon>Cytophagales</taxon>
        <taxon>Catalimonadaceae</taxon>
        <taxon>Catalinimonas</taxon>
    </lineage>
</organism>
<sequence>MLNRLTTFPMHKISLSLFLAVGLVAATQAQNVTLPPSGDNQHATVTQWIGNLVSVTIDYHSPDVTAPNGEDRTGKIWGQLVPYGFNDLGFGLRNPAPWRAGANENTTITFSHDVQVQGQPLQAGTYGFHVVPMENEDWTLIFSNNATAWGSYFYDERDDALRVKAKPEASEPHEWLTYEFIDRQADQTTVALMWEKIKLPFTVAVPDMPQLYADNLRKELQSSAGFTWQGWNTAANYLLQQNLNLEEALQWAENAVSMPYIGEENFTTLQTKAQILSKLGRTDEAMAAMEKAIAHPTASALQVHSLGRQLLAQGQKEEALKIFQANAKKYPHTWPVNVGLARGYSAVGEYKKALKYAKMAHKEAPDQLNKDSMASAIEQLQQGKDIN</sequence>
<name>A0A1G8W8G2_9BACT</name>
<dbReference type="OrthoDB" id="195456at2"/>
<accession>A0A1G8W8G2</accession>
<evidence type="ECO:0000313" key="2">
    <source>
        <dbReference type="EMBL" id="SDJ74624.1"/>
    </source>
</evidence>
<feature type="signal peptide" evidence="1">
    <location>
        <begin position="1"/>
        <end position="29"/>
    </location>
</feature>
<dbReference type="AlphaFoldDB" id="A0A1G8W8G2"/>
<evidence type="ECO:0000313" key="3">
    <source>
        <dbReference type="Proteomes" id="UP000198510"/>
    </source>
</evidence>
<dbReference type="Proteomes" id="UP000198510">
    <property type="component" value="Unassembled WGS sequence"/>
</dbReference>
<dbReference type="Gene3D" id="1.25.40.10">
    <property type="entry name" value="Tetratricopeptide repeat domain"/>
    <property type="match status" value="1"/>
</dbReference>